<protein>
    <submittedName>
        <fullName evidence="1">Uncharacterized protein</fullName>
    </submittedName>
</protein>
<evidence type="ECO:0000313" key="2">
    <source>
        <dbReference type="Proteomes" id="UP001283361"/>
    </source>
</evidence>
<comment type="caution">
    <text evidence="1">The sequence shown here is derived from an EMBL/GenBank/DDBJ whole genome shotgun (WGS) entry which is preliminary data.</text>
</comment>
<name>A0AAE0ZWE5_9GAST</name>
<reference evidence="1" key="1">
    <citation type="journal article" date="2023" name="G3 (Bethesda)">
        <title>A reference genome for the long-term kleptoplast-retaining sea slug Elysia crispata morphotype clarki.</title>
        <authorList>
            <person name="Eastman K.E."/>
            <person name="Pendleton A.L."/>
            <person name="Shaikh M.A."/>
            <person name="Suttiyut T."/>
            <person name="Ogas R."/>
            <person name="Tomko P."/>
            <person name="Gavelis G."/>
            <person name="Widhalm J.R."/>
            <person name="Wisecaver J.H."/>
        </authorList>
    </citation>
    <scope>NUCLEOTIDE SEQUENCE</scope>
    <source>
        <strain evidence="1">ECLA1</strain>
    </source>
</reference>
<keyword evidence="2" id="KW-1185">Reference proteome</keyword>
<sequence length="205" mass="22495">MIKLGGIEDGQWRLITKDIVAEGVKSDDLQPQAGQGVPMVMVIESIHWWYTGRQARVCRCGEWSSKPTILRGQTAFLLRLGPLQAGPPEPGDAAHVLLVLLLLFDGCANGGGEYSERLAKSQSSDMHFDVPAESSPDSDTFKTCINTVTVLHIMRKRGELKSFLLVATLQKDVGTERSVTVGLTRGRQADPKPLLMSVDRDRLLL</sequence>
<accession>A0AAE0ZWE5</accession>
<evidence type="ECO:0000313" key="1">
    <source>
        <dbReference type="EMBL" id="KAK3776141.1"/>
    </source>
</evidence>
<gene>
    <name evidence="1" type="ORF">RRG08_017077</name>
</gene>
<organism evidence="1 2">
    <name type="scientific">Elysia crispata</name>
    <name type="common">lettuce slug</name>
    <dbReference type="NCBI Taxonomy" id="231223"/>
    <lineage>
        <taxon>Eukaryota</taxon>
        <taxon>Metazoa</taxon>
        <taxon>Spiralia</taxon>
        <taxon>Lophotrochozoa</taxon>
        <taxon>Mollusca</taxon>
        <taxon>Gastropoda</taxon>
        <taxon>Heterobranchia</taxon>
        <taxon>Euthyneura</taxon>
        <taxon>Panpulmonata</taxon>
        <taxon>Sacoglossa</taxon>
        <taxon>Placobranchoidea</taxon>
        <taxon>Plakobranchidae</taxon>
        <taxon>Elysia</taxon>
    </lineage>
</organism>
<dbReference type="Proteomes" id="UP001283361">
    <property type="component" value="Unassembled WGS sequence"/>
</dbReference>
<dbReference type="AlphaFoldDB" id="A0AAE0ZWE5"/>
<dbReference type="EMBL" id="JAWDGP010003246">
    <property type="protein sequence ID" value="KAK3776141.1"/>
    <property type="molecule type" value="Genomic_DNA"/>
</dbReference>
<proteinExistence type="predicted"/>